<feature type="region of interest" description="Disordered" evidence="1">
    <location>
        <begin position="36"/>
        <end position="66"/>
    </location>
</feature>
<dbReference type="EMBL" id="LMWU01000001">
    <property type="protein sequence ID" value="KUN74128.1"/>
    <property type="molecule type" value="Genomic_DNA"/>
</dbReference>
<proteinExistence type="predicted"/>
<protein>
    <submittedName>
        <fullName evidence="2">Uncharacterized protein</fullName>
    </submittedName>
</protein>
<name>A0A117R6U3_9ACTN</name>
<feature type="compositionally biased region" description="Basic and acidic residues" evidence="1">
    <location>
        <begin position="57"/>
        <end position="66"/>
    </location>
</feature>
<dbReference type="SUPFAM" id="SSF63380">
    <property type="entry name" value="Riboflavin synthase domain-like"/>
    <property type="match status" value="1"/>
</dbReference>
<dbReference type="STRING" id="58343.AQJ46_00605"/>
<evidence type="ECO:0000313" key="2">
    <source>
        <dbReference type="EMBL" id="KUN74128.1"/>
    </source>
</evidence>
<dbReference type="RefSeq" id="WP_059203671.1">
    <property type="nucleotide sequence ID" value="NZ_KQ948656.1"/>
</dbReference>
<evidence type="ECO:0000313" key="3">
    <source>
        <dbReference type="Proteomes" id="UP000053669"/>
    </source>
</evidence>
<dbReference type="Proteomes" id="UP000053669">
    <property type="component" value="Unassembled WGS sequence"/>
</dbReference>
<dbReference type="AlphaFoldDB" id="A0A117R6U3"/>
<evidence type="ECO:0000256" key="1">
    <source>
        <dbReference type="SAM" id="MobiDB-lite"/>
    </source>
</evidence>
<comment type="caution">
    <text evidence="2">The sequence shown here is derived from an EMBL/GenBank/DDBJ whole genome shotgun (WGS) entry which is preliminary data.</text>
</comment>
<dbReference type="InterPro" id="IPR017938">
    <property type="entry name" value="Riboflavin_synthase-like_b-brl"/>
</dbReference>
<gene>
    <name evidence="2" type="ORF">AQJ46_00605</name>
</gene>
<sequence>MWRQWTVVERRTRTPSAGACVLRPADGVRRLRQYSLSSDPSGDVRQSTVKRVAGTVDAREGRWPGA</sequence>
<organism evidence="2 3">
    <name type="scientific">Streptomyces canus</name>
    <dbReference type="NCBI Taxonomy" id="58343"/>
    <lineage>
        <taxon>Bacteria</taxon>
        <taxon>Bacillati</taxon>
        <taxon>Actinomycetota</taxon>
        <taxon>Actinomycetes</taxon>
        <taxon>Kitasatosporales</taxon>
        <taxon>Streptomycetaceae</taxon>
        <taxon>Streptomyces</taxon>
        <taxon>Streptomyces aurantiacus group</taxon>
    </lineage>
</organism>
<accession>A0A117R6U3</accession>
<feature type="compositionally biased region" description="Polar residues" evidence="1">
    <location>
        <begin position="36"/>
        <end position="49"/>
    </location>
</feature>
<reference evidence="2 3" key="1">
    <citation type="submission" date="2015-10" db="EMBL/GenBank/DDBJ databases">
        <title>Draft genome sequence of Streptomyces canus DSM 40017, type strain for the species Streptomyces canus.</title>
        <authorList>
            <person name="Ruckert C."/>
            <person name="Winkler A."/>
            <person name="Kalinowski J."/>
            <person name="Kampfer P."/>
            <person name="Glaeser S."/>
        </authorList>
    </citation>
    <scope>NUCLEOTIDE SEQUENCE [LARGE SCALE GENOMIC DNA]</scope>
    <source>
        <strain evidence="2 3">DSM 40017</strain>
    </source>
</reference>